<sequence>MKILIVSDNHGEKNIVYDAFGSNSGSLNIHLGDSEFEYDDTEMRHFKRVGGNVDTDSRYPVEGYDEASGVFYTHGHYYGIKKDRGKLASRAREYGASYAFYGHSHIAKAEKINGVYCINPGSISLSKGEMPESYAILDTDNDVVTFLGRDHKVLKGTDLGNL</sequence>
<organism evidence="4 5">
    <name type="scientific">Salinicoccus jeotgali</name>
    <dbReference type="NCBI Taxonomy" id="381634"/>
    <lineage>
        <taxon>Bacteria</taxon>
        <taxon>Bacillati</taxon>
        <taxon>Bacillota</taxon>
        <taxon>Bacilli</taxon>
        <taxon>Bacillales</taxon>
        <taxon>Staphylococcaceae</taxon>
        <taxon>Salinicoccus</taxon>
    </lineage>
</organism>
<dbReference type="Pfam" id="PF12850">
    <property type="entry name" value="Metallophos_2"/>
    <property type="match status" value="1"/>
</dbReference>
<accession>A0ABP7ETL0</accession>
<dbReference type="NCBIfam" id="TIGR00040">
    <property type="entry name" value="yfcE"/>
    <property type="match status" value="1"/>
</dbReference>
<dbReference type="Gene3D" id="3.60.21.10">
    <property type="match status" value="1"/>
</dbReference>
<dbReference type="EC" id="3.1.4.-" evidence="2"/>
<keyword evidence="5" id="KW-1185">Reference proteome</keyword>
<dbReference type="SUPFAM" id="SSF56300">
    <property type="entry name" value="Metallo-dependent phosphatases"/>
    <property type="match status" value="1"/>
</dbReference>
<dbReference type="PANTHER" id="PTHR11124">
    <property type="entry name" value="VACUOLAR SORTING PROTEIN VPS29"/>
    <property type="match status" value="1"/>
</dbReference>
<feature type="domain" description="Calcineurin-like phosphoesterase" evidence="3">
    <location>
        <begin position="1"/>
        <end position="142"/>
    </location>
</feature>
<dbReference type="EMBL" id="BAABCK010000022">
    <property type="protein sequence ID" value="GAA3724671.1"/>
    <property type="molecule type" value="Genomic_DNA"/>
</dbReference>
<keyword evidence="2" id="KW-0479">Metal-binding</keyword>
<name>A0ABP7ETL0_9STAP</name>
<evidence type="ECO:0000313" key="4">
    <source>
        <dbReference type="EMBL" id="GAA3724671.1"/>
    </source>
</evidence>
<evidence type="ECO:0000256" key="2">
    <source>
        <dbReference type="RuleBase" id="RU362039"/>
    </source>
</evidence>
<protein>
    <recommendedName>
        <fullName evidence="2">Phosphoesterase</fullName>
        <ecNumber evidence="2">3.1.4.-</ecNumber>
    </recommendedName>
</protein>
<comment type="similarity">
    <text evidence="1 2">Belongs to the metallophosphoesterase superfamily. YfcE family.</text>
</comment>
<comment type="cofactor">
    <cofactor evidence="2">
        <name>a divalent metal cation</name>
        <dbReference type="ChEBI" id="CHEBI:60240"/>
    </cofactor>
</comment>
<proteinExistence type="inferred from homology"/>
<evidence type="ECO:0000259" key="3">
    <source>
        <dbReference type="Pfam" id="PF12850"/>
    </source>
</evidence>
<comment type="caution">
    <text evidence="4">The sequence shown here is derived from an EMBL/GenBank/DDBJ whole genome shotgun (WGS) entry which is preliminary data.</text>
</comment>
<reference evidence="5" key="1">
    <citation type="journal article" date="2019" name="Int. J. Syst. Evol. Microbiol.">
        <title>The Global Catalogue of Microorganisms (GCM) 10K type strain sequencing project: providing services to taxonomists for standard genome sequencing and annotation.</title>
        <authorList>
            <consortium name="The Broad Institute Genomics Platform"/>
            <consortium name="The Broad Institute Genome Sequencing Center for Infectious Disease"/>
            <person name="Wu L."/>
            <person name="Ma J."/>
        </authorList>
    </citation>
    <scope>NUCLEOTIDE SEQUENCE [LARGE SCALE GENOMIC DNA]</scope>
    <source>
        <strain evidence="5">JCM 16981</strain>
    </source>
</reference>
<gene>
    <name evidence="4" type="ORF">GCM10022378_13360</name>
</gene>
<dbReference type="InterPro" id="IPR029052">
    <property type="entry name" value="Metallo-depent_PP-like"/>
</dbReference>
<dbReference type="Proteomes" id="UP001500920">
    <property type="component" value="Unassembled WGS sequence"/>
</dbReference>
<dbReference type="RefSeq" id="WP_344702748.1">
    <property type="nucleotide sequence ID" value="NZ_BAABCK010000022.1"/>
</dbReference>
<dbReference type="InterPro" id="IPR024654">
    <property type="entry name" value="Calcineurin-like_PHP_lpxH"/>
</dbReference>
<evidence type="ECO:0000313" key="5">
    <source>
        <dbReference type="Proteomes" id="UP001500920"/>
    </source>
</evidence>
<dbReference type="InterPro" id="IPR000979">
    <property type="entry name" value="Phosphodiesterase_MJ0936/Vps29"/>
</dbReference>
<evidence type="ECO:0000256" key="1">
    <source>
        <dbReference type="ARBA" id="ARBA00008950"/>
    </source>
</evidence>